<gene>
    <name evidence="5" type="ORF">M9Y10_007841</name>
</gene>
<evidence type="ECO:0000256" key="3">
    <source>
        <dbReference type="SAM" id="SignalP"/>
    </source>
</evidence>
<proteinExistence type="predicted"/>
<dbReference type="PROSITE" id="PS50015">
    <property type="entry name" value="SAP_B"/>
    <property type="match status" value="1"/>
</dbReference>
<dbReference type="SUPFAM" id="SSF47862">
    <property type="entry name" value="Saposin"/>
    <property type="match status" value="1"/>
</dbReference>
<dbReference type="InterPro" id="IPR011001">
    <property type="entry name" value="Saposin-like"/>
</dbReference>
<comment type="caution">
    <text evidence="5">The sequence shown here is derived from an EMBL/GenBank/DDBJ whole genome shotgun (WGS) entry which is preliminary data.</text>
</comment>
<feature type="domain" description="Saposin B-type" evidence="4">
    <location>
        <begin position="34"/>
        <end position="115"/>
    </location>
</feature>
<keyword evidence="1" id="KW-1015">Disulfide bond</keyword>
<evidence type="ECO:0000256" key="1">
    <source>
        <dbReference type="ARBA" id="ARBA00023157"/>
    </source>
</evidence>
<keyword evidence="6" id="KW-1185">Reference proteome</keyword>
<evidence type="ECO:0000313" key="5">
    <source>
        <dbReference type="EMBL" id="KAK8872083.1"/>
    </source>
</evidence>
<keyword evidence="2" id="KW-0325">Glycoprotein</keyword>
<keyword evidence="3" id="KW-0732">Signal</keyword>
<dbReference type="Proteomes" id="UP001470230">
    <property type="component" value="Unassembled WGS sequence"/>
</dbReference>
<dbReference type="Gene3D" id="1.10.225.10">
    <property type="entry name" value="Saposin-like"/>
    <property type="match status" value="1"/>
</dbReference>
<dbReference type="PRINTS" id="PR01797">
    <property type="entry name" value="SAPOSIN"/>
</dbReference>
<reference evidence="5 6" key="1">
    <citation type="submission" date="2024-04" db="EMBL/GenBank/DDBJ databases">
        <title>Tritrichomonas musculus Genome.</title>
        <authorList>
            <person name="Alves-Ferreira E."/>
            <person name="Grigg M."/>
            <person name="Lorenzi H."/>
            <person name="Galac M."/>
        </authorList>
    </citation>
    <scope>NUCLEOTIDE SEQUENCE [LARGE SCALE GENOMIC DNA]</scope>
    <source>
        <strain evidence="5 6">EAF2021</strain>
    </source>
</reference>
<accession>A0ABR2J2G2</accession>
<sequence length="118" mass="13598">MFIVIYLFTFIHFGASVEMHPKINRKKLYLKEEYSEACELCKNCFNGVSSMLEDGFSDDEIKASLLSVCNIYPEKYSEICNELGTTYFPILLHLAHEMSSESKNCIKLGYCSDLENRI</sequence>
<feature type="chain" id="PRO_5046576846" description="Saposin B-type domain-containing protein" evidence="3">
    <location>
        <begin position="17"/>
        <end position="118"/>
    </location>
</feature>
<evidence type="ECO:0000256" key="2">
    <source>
        <dbReference type="ARBA" id="ARBA00023180"/>
    </source>
</evidence>
<dbReference type="InterPro" id="IPR008373">
    <property type="entry name" value="Saposin"/>
</dbReference>
<dbReference type="EMBL" id="JAPFFF010000013">
    <property type="protein sequence ID" value="KAK8872083.1"/>
    <property type="molecule type" value="Genomic_DNA"/>
</dbReference>
<dbReference type="SMART" id="SM00741">
    <property type="entry name" value="SapB"/>
    <property type="match status" value="1"/>
</dbReference>
<protein>
    <recommendedName>
        <fullName evidence="4">Saposin B-type domain-containing protein</fullName>
    </recommendedName>
</protein>
<organism evidence="5 6">
    <name type="scientific">Tritrichomonas musculus</name>
    <dbReference type="NCBI Taxonomy" id="1915356"/>
    <lineage>
        <taxon>Eukaryota</taxon>
        <taxon>Metamonada</taxon>
        <taxon>Parabasalia</taxon>
        <taxon>Tritrichomonadida</taxon>
        <taxon>Tritrichomonadidae</taxon>
        <taxon>Tritrichomonas</taxon>
    </lineage>
</organism>
<evidence type="ECO:0000259" key="4">
    <source>
        <dbReference type="PROSITE" id="PS50015"/>
    </source>
</evidence>
<evidence type="ECO:0000313" key="6">
    <source>
        <dbReference type="Proteomes" id="UP001470230"/>
    </source>
</evidence>
<feature type="signal peptide" evidence="3">
    <location>
        <begin position="1"/>
        <end position="16"/>
    </location>
</feature>
<name>A0ABR2J2G2_9EUKA</name>
<dbReference type="InterPro" id="IPR008139">
    <property type="entry name" value="SaposinB_dom"/>
</dbReference>